<dbReference type="PANTHER" id="PTHR38659:SF1">
    <property type="entry name" value="METAL DEPENDENT PHOSPHOHYDROLASE"/>
    <property type="match status" value="1"/>
</dbReference>
<proteinExistence type="predicted"/>
<evidence type="ECO:0000313" key="2">
    <source>
        <dbReference type="EMBL" id="NDY58577.1"/>
    </source>
</evidence>
<dbReference type="EMBL" id="JAAGRQ010000115">
    <property type="protein sequence ID" value="NDY58577.1"/>
    <property type="molecule type" value="Genomic_DNA"/>
</dbReference>
<dbReference type="InterPro" id="IPR006674">
    <property type="entry name" value="HD_domain"/>
</dbReference>
<evidence type="ECO:0000259" key="1">
    <source>
        <dbReference type="PROSITE" id="PS51831"/>
    </source>
</evidence>
<dbReference type="Pfam" id="PF01966">
    <property type="entry name" value="HD"/>
    <property type="match status" value="1"/>
</dbReference>
<accession>A0A7K3NR45</accession>
<protein>
    <submittedName>
        <fullName evidence="2">HDIG domain-containing protein</fullName>
    </submittedName>
</protein>
<organism evidence="2 3">
    <name type="scientific">Desulfolutivibrio sulfodismutans</name>
    <dbReference type="NCBI Taxonomy" id="63561"/>
    <lineage>
        <taxon>Bacteria</taxon>
        <taxon>Pseudomonadati</taxon>
        <taxon>Thermodesulfobacteriota</taxon>
        <taxon>Desulfovibrionia</taxon>
        <taxon>Desulfovibrionales</taxon>
        <taxon>Desulfovibrionaceae</taxon>
        <taxon>Desulfolutivibrio</taxon>
    </lineage>
</organism>
<sequence length="184" mass="19527">MIDRASALTLLASQNPERHLVCHALETEAIMAAMARELGEDAELWGLTGLLHDLDYPDTKDDPARHGLDCAALLDGKLPLEAITAIAAHNSEHTGVMPAARLDYALRCAESVTGMISAAALIRPTKMEGLAPKSIKKKMKDKAFAAAVRRENILECDKAGMELDAFLATAIAAMAAIAPEVGLA</sequence>
<dbReference type="SUPFAM" id="SSF109604">
    <property type="entry name" value="HD-domain/PDEase-like"/>
    <property type="match status" value="1"/>
</dbReference>
<name>A0A7K3NR45_9BACT</name>
<dbReference type="InterPro" id="IPR006675">
    <property type="entry name" value="HDIG_dom"/>
</dbReference>
<dbReference type="RefSeq" id="WP_163303649.1">
    <property type="nucleotide sequence ID" value="NZ_JAAGRQ010000115.1"/>
</dbReference>
<keyword evidence="3" id="KW-1185">Reference proteome</keyword>
<dbReference type="PROSITE" id="PS51831">
    <property type="entry name" value="HD"/>
    <property type="match status" value="1"/>
</dbReference>
<dbReference type="PANTHER" id="PTHR38659">
    <property type="entry name" value="METAL-DEPENDENT PHOSPHOHYDROLASE"/>
    <property type="match status" value="1"/>
</dbReference>
<evidence type="ECO:0000313" key="3">
    <source>
        <dbReference type="Proteomes" id="UP000469724"/>
    </source>
</evidence>
<reference evidence="2 3" key="1">
    <citation type="submission" date="2020-02" db="EMBL/GenBank/DDBJ databases">
        <title>Comparative genomics of sulfur disproportionating microorganisms.</title>
        <authorList>
            <person name="Ward L.M."/>
            <person name="Bertran E."/>
            <person name="Johnston D.T."/>
        </authorList>
    </citation>
    <scope>NUCLEOTIDE SEQUENCE [LARGE SCALE GENOMIC DNA]</scope>
    <source>
        <strain evidence="2 3">DSM 3696</strain>
    </source>
</reference>
<dbReference type="Proteomes" id="UP000469724">
    <property type="component" value="Unassembled WGS sequence"/>
</dbReference>
<dbReference type="AlphaFoldDB" id="A0A7K3NR45"/>
<dbReference type="NCBIfam" id="TIGR00277">
    <property type="entry name" value="HDIG"/>
    <property type="match status" value="1"/>
</dbReference>
<feature type="domain" description="HD" evidence="1">
    <location>
        <begin position="20"/>
        <end position="111"/>
    </location>
</feature>
<gene>
    <name evidence="2" type="ORF">G3N56_17725</name>
</gene>
<comment type="caution">
    <text evidence="2">The sequence shown here is derived from an EMBL/GenBank/DDBJ whole genome shotgun (WGS) entry which is preliminary data.</text>
</comment>